<dbReference type="AlphaFoldDB" id="Q7VHL0"/>
<dbReference type="InterPro" id="IPR036388">
    <property type="entry name" value="WH-like_DNA-bd_sf"/>
</dbReference>
<feature type="region of interest" description="Disordered" evidence="1">
    <location>
        <begin position="83"/>
        <end position="129"/>
    </location>
</feature>
<feature type="compositionally biased region" description="Pro residues" evidence="1">
    <location>
        <begin position="120"/>
        <end position="129"/>
    </location>
</feature>
<evidence type="ECO:0000313" key="2">
    <source>
        <dbReference type="EMBL" id="AAP77554.1"/>
    </source>
</evidence>
<name>Q7VHL0_HELHP</name>
<evidence type="ECO:0000313" key="3">
    <source>
        <dbReference type="Proteomes" id="UP000002495"/>
    </source>
</evidence>
<gene>
    <name evidence="2" type="ordered locus">HH_0957</name>
</gene>
<reference evidence="2 3" key="1">
    <citation type="journal article" date="2003" name="Proc. Natl. Acad. Sci. U.S.A.">
        <title>The complete genome sequence of the carcinogenic bacterium Helicobacter hepaticus.</title>
        <authorList>
            <person name="Suerbaum S."/>
            <person name="Josenhans C."/>
            <person name="Sterzenbach T."/>
            <person name="Drescher B."/>
            <person name="Brandt P."/>
            <person name="Bell M."/>
            <person name="Droege M."/>
            <person name="Fartmann B."/>
            <person name="Fischer H.-P."/>
            <person name="Ge Z."/>
            <person name="Hoerster A."/>
            <person name="Holland R."/>
            <person name="Klein K."/>
            <person name="Koenig J."/>
            <person name="Macko L."/>
            <person name="Mendz G.L."/>
            <person name="Nyakatura G."/>
            <person name="Schauer D.B."/>
            <person name="Shen Z."/>
            <person name="Weber J."/>
            <person name="Frosch M."/>
            <person name="Fox J.G."/>
        </authorList>
    </citation>
    <scope>NUCLEOTIDE SEQUENCE [LARGE SCALE GENOMIC DNA]</scope>
    <source>
        <strain evidence="3">ATCC 51449 / 3B1</strain>
    </source>
</reference>
<keyword evidence="3" id="KW-1185">Reference proteome</keyword>
<dbReference type="KEGG" id="hhe:HH_0957"/>
<organism evidence="2 3">
    <name type="scientific">Helicobacter hepaticus (strain ATCC 51449 / 3B1)</name>
    <dbReference type="NCBI Taxonomy" id="235279"/>
    <lineage>
        <taxon>Bacteria</taxon>
        <taxon>Pseudomonadati</taxon>
        <taxon>Campylobacterota</taxon>
        <taxon>Epsilonproteobacteria</taxon>
        <taxon>Campylobacterales</taxon>
        <taxon>Helicobacteraceae</taxon>
        <taxon>Helicobacter</taxon>
    </lineage>
</organism>
<dbReference type="RefSeq" id="WP_011115797.1">
    <property type="nucleotide sequence ID" value="NC_004917.1"/>
</dbReference>
<accession>Q7VHL0</accession>
<dbReference type="OrthoDB" id="5362765at2"/>
<dbReference type="EMBL" id="AE017125">
    <property type="protein sequence ID" value="AAP77554.1"/>
    <property type="molecule type" value="Genomic_DNA"/>
</dbReference>
<dbReference type="Pfam" id="PF21205">
    <property type="entry name" value="Rep3_C"/>
    <property type="match status" value="1"/>
</dbReference>
<evidence type="ECO:0000256" key="1">
    <source>
        <dbReference type="SAM" id="MobiDB-lite"/>
    </source>
</evidence>
<dbReference type="HOGENOM" id="CLU_1945797_0_0_7"/>
<dbReference type="Gene3D" id="1.10.10.10">
    <property type="entry name" value="Winged helix-like DNA-binding domain superfamily/Winged helix DNA-binding domain"/>
    <property type="match status" value="1"/>
</dbReference>
<protein>
    <submittedName>
        <fullName evidence="2">Uncharacterized protein</fullName>
    </submittedName>
</protein>
<sequence length="129" mass="14577">MGEFGKSAHSPQHNLFGELINATGKYVVKYARFKELMSIPSSYETRDIDKQVLKPSILKLIETSPYTNKPYFENLAYKKIKENTKGEKGRGQSGAIDRIEFSFTPSLPKTKKKANKSNILPPPPRKTNS</sequence>
<proteinExistence type="predicted"/>
<dbReference type="Proteomes" id="UP000002495">
    <property type="component" value="Chromosome"/>
</dbReference>